<evidence type="ECO:0000313" key="4">
    <source>
        <dbReference type="Proteomes" id="UP000004030"/>
    </source>
</evidence>
<protein>
    <submittedName>
        <fullName evidence="3">Uncharacterized protein</fullName>
    </submittedName>
</protein>
<dbReference type="EMBL" id="AGFM01000076">
    <property type="protein sequence ID" value="EHJ58533.1"/>
    <property type="molecule type" value="Genomic_DNA"/>
</dbReference>
<dbReference type="RefSeq" id="WP_007015435.1">
    <property type="nucleotide sequence ID" value="NZ_CP009293.1"/>
</dbReference>
<feature type="chain" id="PRO_5003488157" evidence="2">
    <location>
        <begin position="25"/>
        <end position="108"/>
    </location>
</feature>
<dbReference type="PATRIC" id="fig|1088721.7.peg.4955"/>
<evidence type="ECO:0000256" key="1">
    <source>
        <dbReference type="SAM" id="MobiDB-lite"/>
    </source>
</evidence>
<gene>
    <name evidence="3" type="ORF">NSU_4527</name>
</gene>
<feature type="region of interest" description="Disordered" evidence="1">
    <location>
        <begin position="38"/>
        <end position="61"/>
    </location>
</feature>
<proteinExistence type="predicted"/>
<dbReference type="KEGG" id="npn:JI59_22960"/>
<keyword evidence="4" id="KW-1185">Reference proteome</keyword>
<dbReference type="AlphaFoldDB" id="G6EJK6"/>
<feature type="signal peptide" evidence="2">
    <location>
        <begin position="1"/>
        <end position="24"/>
    </location>
</feature>
<dbReference type="OrthoDB" id="7473948at2"/>
<comment type="caution">
    <text evidence="3">The sequence shown here is derived from an EMBL/GenBank/DDBJ whole genome shotgun (WGS) entry which is preliminary data.</text>
</comment>
<organism evidence="3 4">
    <name type="scientific">Novosphingobium pentaromativorans US6-1</name>
    <dbReference type="NCBI Taxonomy" id="1088721"/>
    <lineage>
        <taxon>Bacteria</taxon>
        <taxon>Pseudomonadati</taxon>
        <taxon>Pseudomonadota</taxon>
        <taxon>Alphaproteobacteria</taxon>
        <taxon>Sphingomonadales</taxon>
        <taxon>Sphingomonadaceae</taxon>
        <taxon>Novosphingobium</taxon>
    </lineage>
</organism>
<dbReference type="Proteomes" id="UP000004030">
    <property type="component" value="Unassembled WGS sequence"/>
</dbReference>
<accession>G6EJK6</accession>
<evidence type="ECO:0000256" key="2">
    <source>
        <dbReference type="SAM" id="SignalP"/>
    </source>
</evidence>
<reference evidence="3 4" key="1">
    <citation type="journal article" date="2012" name="J. Bacteriol.">
        <title>Genome sequence of benzo(a)pyrene-degrading bacterium Novosphingobium pentaromativorans US6-1.</title>
        <authorList>
            <person name="Luo Y.R."/>
            <person name="Kang S.G."/>
            <person name="Kim S.J."/>
            <person name="Kim M.R."/>
            <person name="Li N."/>
            <person name="Lee J.H."/>
            <person name="Kwon K.K."/>
        </authorList>
    </citation>
    <scope>NUCLEOTIDE SEQUENCE [LARGE SCALE GENOMIC DNA]</scope>
    <source>
        <strain evidence="3 4">US6-1</strain>
    </source>
</reference>
<name>G6EJK6_9SPHN</name>
<sequence length="108" mass="11575">MVRQGFLILWMLAMSLVTSTVVHAQELSTPIAQACTAEMREEQNEKPAPGDADPAVPHQHGCHHASSFVIGVGQGEQMLDRAAALYGPASADVFVFRNLGPDLRPPIA</sequence>
<evidence type="ECO:0000313" key="3">
    <source>
        <dbReference type="EMBL" id="EHJ58533.1"/>
    </source>
</evidence>
<keyword evidence="2" id="KW-0732">Signal</keyword>